<protein>
    <submittedName>
        <fullName evidence="2">Uncharacterized protein</fullName>
    </submittedName>
</protein>
<gene>
    <name evidence="2" type="ORF">g.2980</name>
</gene>
<dbReference type="EMBL" id="GEDC01014295">
    <property type="protein sequence ID" value="JAS23003.1"/>
    <property type="molecule type" value="Transcribed_RNA"/>
</dbReference>
<sequence>MYITMQVFVYISALVCISRAYKSSPYSIIESRLCESITEPQEGRGASVMTDLLNYYYFLEAIKEMIEDGEVKGRNMLRFIGRDGPALLKVKYDHKLLQKKFQWGEEELFLFNRTLRKLKELWIKLLDMF</sequence>
<feature type="chain" id="PRO_5008581126" evidence="1">
    <location>
        <begin position="21"/>
        <end position="129"/>
    </location>
</feature>
<dbReference type="AlphaFoldDB" id="A0A1B6DBD6"/>
<proteinExistence type="predicted"/>
<name>A0A1B6DBD6_9HEMI</name>
<evidence type="ECO:0000256" key="1">
    <source>
        <dbReference type="SAM" id="SignalP"/>
    </source>
</evidence>
<evidence type="ECO:0000313" key="2">
    <source>
        <dbReference type="EMBL" id="JAS23003.1"/>
    </source>
</evidence>
<feature type="signal peptide" evidence="1">
    <location>
        <begin position="1"/>
        <end position="20"/>
    </location>
</feature>
<organism evidence="2">
    <name type="scientific">Clastoptera arizonana</name>
    <name type="common">Arizona spittle bug</name>
    <dbReference type="NCBI Taxonomy" id="38151"/>
    <lineage>
        <taxon>Eukaryota</taxon>
        <taxon>Metazoa</taxon>
        <taxon>Ecdysozoa</taxon>
        <taxon>Arthropoda</taxon>
        <taxon>Hexapoda</taxon>
        <taxon>Insecta</taxon>
        <taxon>Pterygota</taxon>
        <taxon>Neoptera</taxon>
        <taxon>Paraneoptera</taxon>
        <taxon>Hemiptera</taxon>
        <taxon>Auchenorrhyncha</taxon>
        <taxon>Cercopoidea</taxon>
        <taxon>Clastopteridae</taxon>
        <taxon>Clastoptera</taxon>
    </lineage>
</organism>
<accession>A0A1B6DBD6</accession>
<keyword evidence="1" id="KW-0732">Signal</keyword>
<reference evidence="2" key="1">
    <citation type="submission" date="2015-12" db="EMBL/GenBank/DDBJ databases">
        <title>De novo transcriptome assembly of four potential Pierce s Disease insect vectors from Arizona vineyards.</title>
        <authorList>
            <person name="Tassone E.E."/>
        </authorList>
    </citation>
    <scope>NUCLEOTIDE SEQUENCE</scope>
</reference>